<dbReference type="Proteomes" id="UP000018031">
    <property type="component" value="Unassembled WGS sequence"/>
</dbReference>
<organism evidence="1 2">
    <name type="scientific">Porphyromonas crevioricanis JCM 15906</name>
    <dbReference type="NCBI Taxonomy" id="1305617"/>
    <lineage>
        <taxon>Bacteria</taxon>
        <taxon>Pseudomonadati</taxon>
        <taxon>Bacteroidota</taxon>
        <taxon>Bacteroidia</taxon>
        <taxon>Bacteroidales</taxon>
        <taxon>Porphyromonadaceae</taxon>
        <taxon>Porphyromonas</taxon>
    </lineage>
</organism>
<name>T1CR33_9PORP</name>
<evidence type="ECO:0000313" key="1">
    <source>
        <dbReference type="EMBL" id="GAD05533.1"/>
    </source>
</evidence>
<dbReference type="EMBL" id="BAOU01000031">
    <property type="protein sequence ID" value="GAD05533.1"/>
    <property type="molecule type" value="Genomic_DNA"/>
</dbReference>
<comment type="caution">
    <text evidence="1">The sequence shown here is derived from an EMBL/GenBank/DDBJ whole genome shotgun (WGS) entry which is preliminary data.</text>
</comment>
<gene>
    <name evidence="1" type="ORF">PORCRE_1238</name>
</gene>
<accession>T1CR33</accession>
<dbReference type="AlphaFoldDB" id="T1CR33"/>
<reference evidence="1 2" key="2">
    <citation type="journal article" date="2013" name="Genome Announc.">
        <title>Draft Genome Sequences of Porphyromonas crevioricanis JCM 15906T and Porphyromonas cansulci JCM 13913T Isolated from a Canine Oral Cavity.</title>
        <authorList>
            <person name="Sakamoto M."/>
            <person name="Tanaka N."/>
            <person name="Shiwa Y."/>
            <person name="Yoshikawa H."/>
            <person name="Ohkuma M."/>
        </authorList>
    </citation>
    <scope>NUCLEOTIDE SEQUENCE [LARGE SCALE GENOMIC DNA]</scope>
    <source>
        <strain evidence="1 2">JCM 15906</strain>
    </source>
</reference>
<sequence length="38" mass="4325">MRRPFPSLGQKTAMIGGMLVKGYYHLGYIRPMLPEIDS</sequence>
<reference evidence="2" key="1">
    <citation type="journal article" date="2013" name="Genome">
        <title>Draft Genome Sequences of Porphyromonas crevioricanis JCM 15906T and Porphyromonas cansulci JCM 13913T Isolated from a Canine Oral Cavity.</title>
        <authorList>
            <person name="Sakamoto M."/>
            <person name="Tanaka N."/>
            <person name="Shiwa Y."/>
            <person name="Yoshikawa H."/>
            <person name="Ohkuma M."/>
        </authorList>
    </citation>
    <scope>NUCLEOTIDE SEQUENCE [LARGE SCALE GENOMIC DNA]</scope>
    <source>
        <strain evidence="2">JCM 15906</strain>
    </source>
</reference>
<evidence type="ECO:0000313" key="2">
    <source>
        <dbReference type="Proteomes" id="UP000018031"/>
    </source>
</evidence>
<protein>
    <submittedName>
        <fullName evidence="1">Uncharacterized protein</fullName>
    </submittedName>
</protein>
<proteinExistence type="predicted"/>